<dbReference type="Proteomes" id="UP000248311">
    <property type="component" value="Unassembled WGS sequence"/>
</dbReference>
<keyword evidence="3" id="KW-1185">Reference proteome</keyword>
<protein>
    <submittedName>
        <fullName evidence="2">Hint domain-containing protein</fullName>
    </submittedName>
</protein>
<comment type="caution">
    <text evidence="2">The sequence shown here is derived from an EMBL/GenBank/DDBJ whole genome shotgun (WGS) entry which is preliminary data.</text>
</comment>
<dbReference type="SUPFAM" id="SSF51294">
    <property type="entry name" value="Hedgehog/intein (Hint) domain"/>
    <property type="match status" value="1"/>
</dbReference>
<dbReference type="OrthoDB" id="6305173at2"/>
<feature type="domain" description="Hedgehog/Intein (Hint)" evidence="1">
    <location>
        <begin position="1"/>
        <end position="140"/>
    </location>
</feature>
<evidence type="ECO:0000259" key="1">
    <source>
        <dbReference type="Pfam" id="PF13403"/>
    </source>
</evidence>
<sequence length="185" mass="20350">MIATPRGEVPVEQLRPGDRVITRDNGIQEIRWAGRRDMGAAAFSKRPALRPVMIAAGALGNGLPEQPMMVAPGHRVLIANPQLHLYFAESEVLVAARHLLGRRGVHEVSLLSTTYLHMTFDDHEVVLSNGAWTECFQPGDHSVIGSVQRRDLLELYPALETGSQSECPAAARRALDQNEARLFVV</sequence>
<dbReference type="EMBL" id="QJTE01000001">
    <property type="protein sequence ID" value="PYE86086.1"/>
    <property type="molecule type" value="Genomic_DNA"/>
</dbReference>
<evidence type="ECO:0000313" key="2">
    <source>
        <dbReference type="EMBL" id="PYE86086.1"/>
    </source>
</evidence>
<organism evidence="2 3">
    <name type="scientific">Pseudoroseicyclus aestuarii</name>
    <dbReference type="NCBI Taxonomy" id="1795041"/>
    <lineage>
        <taxon>Bacteria</taxon>
        <taxon>Pseudomonadati</taxon>
        <taxon>Pseudomonadota</taxon>
        <taxon>Alphaproteobacteria</taxon>
        <taxon>Rhodobacterales</taxon>
        <taxon>Paracoccaceae</taxon>
        <taxon>Pseudoroseicyclus</taxon>
    </lineage>
</organism>
<gene>
    <name evidence="2" type="ORF">DFP88_101762</name>
</gene>
<dbReference type="Pfam" id="PF13403">
    <property type="entry name" value="Hint_2"/>
    <property type="match status" value="1"/>
</dbReference>
<dbReference type="InterPro" id="IPR028992">
    <property type="entry name" value="Hedgehog/Intein_dom"/>
</dbReference>
<reference evidence="2 3" key="1">
    <citation type="submission" date="2018-06" db="EMBL/GenBank/DDBJ databases">
        <title>Genomic Encyclopedia of Type Strains, Phase III (KMG-III): the genomes of soil and plant-associated and newly described type strains.</title>
        <authorList>
            <person name="Whitman W."/>
        </authorList>
    </citation>
    <scope>NUCLEOTIDE SEQUENCE [LARGE SCALE GENOMIC DNA]</scope>
    <source>
        <strain evidence="2 3">CECT 9025</strain>
    </source>
</reference>
<evidence type="ECO:0000313" key="3">
    <source>
        <dbReference type="Proteomes" id="UP000248311"/>
    </source>
</evidence>
<dbReference type="AlphaFoldDB" id="A0A318T051"/>
<proteinExistence type="predicted"/>
<name>A0A318T051_9RHOB</name>
<dbReference type="InterPro" id="IPR036844">
    <property type="entry name" value="Hint_dom_sf"/>
</dbReference>
<accession>A0A318T051</accession>